<dbReference type="InterPro" id="IPR027417">
    <property type="entry name" value="P-loop_NTPase"/>
</dbReference>
<feature type="domain" description="RecF/RecN/SMC N-terminal" evidence="5">
    <location>
        <begin position="15"/>
        <end position="136"/>
    </location>
</feature>
<dbReference type="EMBL" id="QUTD01001687">
    <property type="protein sequence ID" value="RHY77519.1"/>
    <property type="molecule type" value="Genomic_DNA"/>
</dbReference>
<reference evidence="6 7" key="1">
    <citation type="submission" date="2018-08" db="EMBL/GenBank/DDBJ databases">
        <title>Aphanomyces genome sequencing and annotation.</title>
        <authorList>
            <person name="Minardi D."/>
            <person name="Oidtmann B."/>
            <person name="Van Der Giezen M."/>
            <person name="Studholme D.J."/>
        </authorList>
    </citation>
    <scope>NUCLEOTIDE SEQUENCE [LARGE SCALE GENOMIC DNA]</scope>
    <source>
        <strain evidence="6 7">D2</strain>
    </source>
</reference>
<dbReference type="InterPro" id="IPR003395">
    <property type="entry name" value="RecF/RecN/SMC_N"/>
</dbReference>
<comment type="similarity">
    <text evidence="1">Belongs to the SMC family. SMC5 subfamily.</text>
</comment>
<dbReference type="Pfam" id="PF02463">
    <property type="entry name" value="SMC_N"/>
    <property type="match status" value="1"/>
</dbReference>
<protein>
    <recommendedName>
        <fullName evidence="2">Structural maintenance of chromosomes protein 5</fullName>
    </recommendedName>
</protein>
<sequence length="878" mass="101122">MSAQRRNQEYVDGSVYRIRLHNFLTYGDAELFPGPRLNVVIGPNGTGKSSIVCALCVGLGGSTKVLGRADKMGDFVQHEKDSGFTEIELFFTRRNVVIRRNIFRDNRSTWQLDGKESTQNKVREVLSKAKIQIDNLCQFLPQDKVGDFSRMTPTQLLKATQAAIGNGELADQQEEILKMEKENSTSNHDLVAARARLETKRSENLQRQRDVERIREQEARRVELANLKNKLLWVQYTEQRQKVDDLNRRKTVLKNRLRTETQAEMQSLKEHQRQLKHRLEREKQKEEKLHEELQGLRAEAGLREDLEIHRIDDKLARLENANLQRQKVLGSRDRDCMRAFEWVQKNSAMFQRKVWGPIALEVQLTDRLYAKYLEDTLQNYVLTSFVVECREDYNTMLRELNEGSQRLGVNVLQLDEGRIKPFQRPYSASQIKSFQENLGMTCYLDEVIHQILRDHGGIHTMLLGTQETEDMINRGVDVFSQLAAINDKAAFLTPFKKYVTSAATTRSNDIREPRFLAVSADNQGEREQLQQERLAKQTEIAAIQQKVWKRYPREKELLDAKHATNTQQTDIKAQLRRRQQLVAYISDTKTKIRTLEADAAKDVSDKQAALARKLVNTLTKHVKQLSGSREMVSNWMTITSKQVEFDLTSTTMEHRVSVISRVLSEEEAKLQRLKDEYDDIKRALVDEARHAVKLKECAERAAPENDPAFDCLPDSAVEIHAQVESITVALAHFRGDLRVLDTYEQVQKEIEEAEAKLARMESSFATLQDRINAIKEMAKWGIERRAQFRATGKLTTMTAEEQSGGGMDIYNERKVFSRITKSSCGSQLPQYFLITPKLITGLEYHPDTKVLVILNGPYNILQAEWDVDTFVAKRQKLI</sequence>
<evidence type="ECO:0000256" key="1">
    <source>
        <dbReference type="ARBA" id="ARBA00010171"/>
    </source>
</evidence>
<dbReference type="GO" id="GO:0000724">
    <property type="term" value="P:double-strand break repair via homologous recombination"/>
    <property type="evidence" value="ECO:0007669"/>
    <property type="project" value="TreeGrafter"/>
</dbReference>
<dbReference type="Gene3D" id="3.40.50.300">
    <property type="entry name" value="P-loop containing nucleotide triphosphate hydrolases"/>
    <property type="match status" value="1"/>
</dbReference>
<dbReference type="SUPFAM" id="SSF52540">
    <property type="entry name" value="P-loop containing nucleoside triphosphate hydrolases"/>
    <property type="match status" value="1"/>
</dbReference>
<feature type="coiled-coil region" evidence="4">
    <location>
        <begin position="656"/>
        <end position="690"/>
    </location>
</feature>
<dbReference type="GO" id="GO:0005634">
    <property type="term" value="C:nucleus"/>
    <property type="evidence" value="ECO:0007669"/>
    <property type="project" value="TreeGrafter"/>
</dbReference>
<feature type="coiled-coil region" evidence="4">
    <location>
        <begin position="743"/>
        <end position="777"/>
    </location>
</feature>
<dbReference type="AlphaFoldDB" id="A0A397EDU1"/>
<dbReference type="VEuPathDB" id="FungiDB:H257_12617"/>
<evidence type="ECO:0000313" key="6">
    <source>
        <dbReference type="EMBL" id="RHY77519.1"/>
    </source>
</evidence>
<evidence type="ECO:0000256" key="4">
    <source>
        <dbReference type="SAM" id="Coils"/>
    </source>
</evidence>
<dbReference type="GO" id="GO:0030915">
    <property type="term" value="C:Smc5-Smc6 complex"/>
    <property type="evidence" value="ECO:0007669"/>
    <property type="project" value="TreeGrafter"/>
</dbReference>
<dbReference type="GO" id="GO:0003697">
    <property type="term" value="F:single-stranded DNA binding"/>
    <property type="evidence" value="ECO:0007669"/>
    <property type="project" value="TreeGrafter"/>
</dbReference>
<evidence type="ECO:0000259" key="5">
    <source>
        <dbReference type="Pfam" id="PF02463"/>
    </source>
</evidence>
<dbReference type="PANTHER" id="PTHR45916:SF1">
    <property type="entry name" value="STRUCTURAL MAINTENANCE OF CHROMOSOMES PROTEIN 5"/>
    <property type="match status" value="1"/>
</dbReference>
<evidence type="ECO:0000256" key="2">
    <source>
        <dbReference type="ARBA" id="ARBA00018687"/>
    </source>
</evidence>
<organism evidence="6 7">
    <name type="scientific">Aphanomyces astaci</name>
    <name type="common">Crayfish plague agent</name>
    <dbReference type="NCBI Taxonomy" id="112090"/>
    <lineage>
        <taxon>Eukaryota</taxon>
        <taxon>Sar</taxon>
        <taxon>Stramenopiles</taxon>
        <taxon>Oomycota</taxon>
        <taxon>Saprolegniomycetes</taxon>
        <taxon>Saprolegniales</taxon>
        <taxon>Verrucalvaceae</taxon>
        <taxon>Aphanomyces</taxon>
    </lineage>
</organism>
<gene>
    <name evidence="6" type="ORF">DYB30_005674</name>
</gene>
<keyword evidence="3 4" id="KW-0175">Coiled coil</keyword>
<proteinExistence type="inferred from homology"/>
<dbReference type="PANTHER" id="PTHR45916">
    <property type="entry name" value="STRUCTURAL MAINTENANCE OF CHROMOSOMES PROTEIN 5"/>
    <property type="match status" value="1"/>
</dbReference>
<comment type="caution">
    <text evidence="6">The sequence shown here is derived from an EMBL/GenBank/DDBJ whole genome shotgun (WGS) entry which is preliminary data.</text>
</comment>
<dbReference type="Proteomes" id="UP000266643">
    <property type="component" value="Unassembled WGS sequence"/>
</dbReference>
<evidence type="ECO:0000313" key="7">
    <source>
        <dbReference type="Proteomes" id="UP000266643"/>
    </source>
</evidence>
<accession>A0A397EDU1</accession>
<feature type="coiled-coil region" evidence="4">
    <location>
        <begin position="236"/>
        <end position="299"/>
    </location>
</feature>
<name>A0A397EDU1_APHAT</name>
<evidence type="ECO:0000256" key="3">
    <source>
        <dbReference type="ARBA" id="ARBA00023054"/>
    </source>
</evidence>